<feature type="repeat" description="ANK" evidence="3">
    <location>
        <begin position="295"/>
        <end position="327"/>
    </location>
</feature>
<reference evidence="4 5" key="1">
    <citation type="submission" date="2019-09" db="EMBL/GenBank/DDBJ databases">
        <title>NBRP : Genome information of microbial organism related human and environment.</title>
        <authorList>
            <person name="Hattori M."/>
            <person name="Oshima K."/>
            <person name="Inaba H."/>
            <person name="Suda W."/>
            <person name="Sakamoto M."/>
            <person name="Iino T."/>
            <person name="Kitahara M."/>
            <person name="Oshida Y."/>
            <person name="Iida T."/>
            <person name="Kudo T."/>
            <person name="Itoh T."/>
            <person name="Ohkuma M."/>
        </authorList>
    </citation>
    <scope>NUCLEOTIDE SEQUENCE [LARGE SCALE GENOMIC DNA]</scope>
    <source>
        <strain evidence="4 5">Mie-1</strain>
    </source>
</reference>
<dbReference type="Proteomes" id="UP000325187">
    <property type="component" value="Unassembled WGS sequence"/>
</dbReference>
<dbReference type="PANTHER" id="PTHR24189:SF50">
    <property type="entry name" value="ANKYRIN REPEAT AND SOCS BOX PROTEIN 2"/>
    <property type="match status" value="1"/>
</dbReference>
<keyword evidence="5" id="KW-1185">Reference proteome</keyword>
<gene>
    <name evidence="4" type="ORF">JCM17845_28780</name>
</gene>
<dbReference type="AlphaFoldDB" id="A0A5A7N3I8"/>
<dbReference type="SUPFAM" id="SSF48403">
    <property type="entry name" value="Ankyrin repeat"/>
    <property type="match status" value="1"/>
</dbReference>
<keyword evidence="1" id="KW-0677">Repeat</keyword>
<evidence type="ECO:0000256" key="2">
    <source>
        <dbReference type="ARBA" id="ARBA00023043"/>
    </source>
</evidence>
<evidence type="ECO:0000313" key="4">
    <source>
        <dbReference type="EMBL" id="GER02255.1"/>
    </source>
</evidence>
<evidence type="ECO:0000256" key="1">
    <source>
        <dbReference type="ARBA" id="ARBA00022737"/>
    </source>
</evidence>
<dbReference type="InterPro" id="IPR036770">
    <property type="entry name" value="Ankyrin_rpt-contain_sf"/>
</dbReference>
<evidence type="ECO:0000313" key="5">
    <source>
        <dbReference type="Proteomes" id="UP000325187"/>
    </source>
</evidence>
<keyword evidence="2 3" id="KW-0040">ANK repeat</keyword>
<dbReference type="EMBL" id="BKCM01000023">
    <property type="protein sequence ID" value="GER02255.1"/>
    <property type="molecule type" value="Genomic_DNA"/>
</dbReference>
<dbReference type="Pfam" id="PF12796">
    <property type="entry name" value="Ank_2"/>
    <property type="match status" value="1"/>
</dbReference>
<dbReference type="InterPro" id="IPR050745">
    <property type="entry name" value="Multifunctional_regulatory"/>
</dbReference>
<dbReference type="PROSITE" id="PS50088">
    <property type="entry name" value="ANK_REPEAT"/>
    <property type="match status" value="1"/>
</dbReference>
<dbReference type="PROSITE" id="PS50297">
    <property type="entry name" value="ANK_REP_REGION"/>
    <property type="match status" value="1"/>
</dbReference>
<sequence>MPEPSPHPEPRWRILAATDIKQLRKRARALLKAYRANEAEAGGLFADFHHAPPMPETAKLADAQLVLARAHDYPSWPRLKHGVEMFNAICADDADAVMALVRRHPALLHERVNGVTANWGPPLACAVQVGRHRVFEALLALPGQDLQWALGRATLKGRTEMARALIARGVAPEPGEAMGPCESLNVAGLRFLADIGAPLTDAKGDPMGPVGMILQGYLRHPEDKHACLDFLAGRGIALPDTPAMALHRGRIDLLERHLARDPGLLARRFSHREIWPPALGCDVDESLALHGTPLDGTTLLHMAIDFDEIGILRWLLEQGADANVRAHVDGDGFGGHTPLFNAVVCQATRCGTQRDGTVAELLLDHGADPNAVASIAKGIRFTGDETVHEYRDVTPLGYGRAFHHRGWVNALAMDAIAARGGR</sequence>
<proteinExistence type="predicted"/>
<comment type="caution">
    <text evidence="4">The sequence shown here is derived from an EMBL/GenBank/DDBJ whole genome shotgun (WGS) entry which is preliminary data.</text>
</comment>
<organism evidence="4 5">
    <name type="scientific">Iodidimonas gelatinilytica</name>
    <dbReference type="NCBI Taxonomy" id="1236966"/>
    <lineage>
        <taxon>Bacteria</taxon>
        <taxon>Pseudomonadati</taxon>
        <taxon>Pseudomonadota</taxon>
        <taxon>Alphaproteobacteria</taxon>
        <taxon>Iodidimonadales</taxon>
        <taxon>Iodidimonadaceae</taxon>
        <taxon>Iodidimonas</taxon>
    </lineage>
</organism>
<accession>A0A5A7N3I8</accession>
<dbReference type="RefSeq" id="WP_150002895.1">
    <property type="nucleotide sequence ID" value="NZ_BKCM01000023.1"/>
</dbReference>
<dbReference type="Gene3D" id="1.25.40.20">
    <property type="entry name" value="Ankyrin repeat-containing domain"/>
    <property type="match status" value="1"/>
</dbReference>
<dbReference type="PANTHER" id="PTHR24189">
    <property type="entry name" value="MYOTROPHIN"/>
    <property type="match status" value="1"/>
</dbReference>
<evidence type="ECO:0000256" key="3">
    <source>
        <dbReference type="PROSITE-ProRule" id="PRU00023"/>
    </source>
</evidence>
<name>A0A5A7N3I8_9PROT</name>
<protein>
    <submittedName>
        <fullName evidence="4">Uncharacterized protein</fullName>
    </submittedName>
</protein>
<dbReference type="SMART" id="SM00248">
    <property type="entry name" value="ANK"/>
    <property type="match status" value="3"/>
</dbReference>
<dbReference type="InterPro" id="IPR002110">
    <property type="entry name" value="Ankyrin_rpt"/>
</dbReference>